<proteinExistence type="predicted"/>
<protein>
    <submittedName>
        <fullName evidence="1">Uncharacterized protein</fullName>
    </submittedName>
</protein>
<dbReference type="AlphaFoldDB" id="A0A2S0VM80"/>
<name>A0A2S0VM80_9ALTE</name>
<sequence>MQVLRICQEQNSVVLLFWVERFAGSASIYANVVNLSQRRLVLAYMDISSWDLSGTKIPRACEAQHKPRFCWASFFSPTFYEGQEVNTQPLIYKNLLCSFFKP</sequence>
<evidence type="ECO:0000313" key="1">
    <source>
        <dbReference type="EMBL" id="AWB65313.1"/>
    </source>
</evidence>
<dbReference type="KEGG" id="cate:C2869_02125"/>
<dbReference type="Proteomes" id="UP000244441">
    <property type="component" value="Chromosome"/>
</dbReference>
<keyword evidence="2" id="KW-1185">Reference proteome</keyword>
<evidence type="ECO:0000313" key="2">
    <source>
        <dbReference type="Proteomes" id="UP000244441"/>
    </source>
</evidence>
<organism evidence="1 2">
    <name type="scientific">Saccharobesus litoralis</name>
    <dbReference type="NCBI Taxonomy" id="2172099"/>
    <lineage>
        <taxon>Bacteria</taxon>
        <taxon>Pseudomonadati</taxon>
        <taxon>Pseudomonadota</taxon>
        <taxon>Gammaproteobacteria</taxon>
        <taxon>Alteromonadales</taxon>
        <taxon>Alteromonadaceae</taxon>
        <taxon>Saccharobesus</taxon>
    </lineage>
</organism>
<accession>A0A2S0VM80</accession>
<gene>
    <name evidence="1" type="ORF">C2869_02125</name>
</gene>
<dbReference type="EMBL" id="CP026604">
    <property type="protein sequence ID" value="AWB65313.1"/>
    <property type="molecule type" value="Genomic_DNA"/>
</dbReference>
<reference evidence="1 2" key="1">
    <citation type="submission" date="2018-01" db="EMBL/GenBank/DDBJ databases">
        <title>Genome sequence of a Cantenovulum-like bacteria.</title>
        <authorList>
            <person name="Tan W.R."/>
            <person name="Lau N.-S."/>
            <person name="Go F."/>
            <person name="Amirul A.-A.A."/>
        </authorList>
    </citation>
    <scope>NUCLEOTIDE SEQUENCE [LARGE SCALE GENOMIC DNA]</scope>
    <source>
        <strain evidence="1 2">CCB-QB4</strain>
    </source>
</reference>